<evidence type="ECO:0000256" key="1">
    <source>
        <dbReference type="SAM" id="MobiDB-lite"/>
    </source>
</evidence>
<gene>
    <name evidence="2" type="ORF">CRG98_030398</name>
</gene>
<evidence type="ECO:0000313" key="2">
    <source>
        <dbReference type="EMBL" id="PKI49209.1"/>
    </source>
</evidence>
<keyword evidence="3" id="KW-1185">Reference proteome</keyword>
<sequence length="215" mass="23912">MYLIMSAIMTIMFNPCSRVNSDVQRCSLVQELGDTRACTSARSLPLVCSRAHSCTRHRSSALYPCATDVPRMHARPRPERSSPRSLVPIRARLLAPTPARVSHRASEPLATLVHTSAHPAVRPSSPERATHAPERPSKGSTESPDSQTFLRFFSRIPRIESNALFSESAYRFSVLRLFPKLTTRMWTLVGARMRPFGSRGLTDVHLPGEARDGHA</sequence>
<name>A0A2I0IYY4_PUNGR</name>
<accession>A0A2I0IYY4</accession>
<feature type="region of interest" description="Disordered" evidence="1">
    <location>
        <begin position="100"/>
        <end position="146"/>
    </location>
</feature>
<feature type="compositionally biased region" description="Basic and acidic residues" evidence="1">
    <location>
        <begin position="128"/>
        <end position="137"/>
    </location>
</feature>
<dbReference type="Proteomes" id="UP000233551">
    <property type="component" value="Unassembled WGS sequence"/>
</dbReference>
<dbReference type="AlphaFoldDB" id="A0A2I0IYY4"/>
<comment type="caution">
    <text evidence="2">The sequence shown here is derived from an EMBL/GenBank/DDBJ whole genome shotgun (WGS) entry which is preliminary data.</text>
</comment>
<protein>
    <submittedName>
        <fullName evidence="2">Uncharacterized protein</fullName>
    </submittedName>
</protein>
<evidence type="ECO:0000313" key="3">
    <source>
        <dbReference type="Proteomes" id="UP000233551"/>
    </source>
</evidence>
<proteinExistence type="predicted"/>
<reference evidence="2 3" key="1">
    <citation type="submission" date="2017-11" db="EMBL/GenBank/DDBJ databases">
        <title>De-novo sequencing of pomegranate (Punica granatum L.) genome.</title>
        <authorList>
            <person name="Akparov Z."/>
            <person name="Amiraslanov A."/>
            <person name="Hajiyeva S."/>
            <person name="Abbasov M."/>
            <person name="Kaur K."/>
            <person name="Hamwieh A."/>
            <person name="Solovyev V."/>
            <person name="Salamov A."/>
            <person name="Braich B."/>
            <person name="Kosarev P."/>
            <person name="Mahmoud A."/>
            <person name="Hajiyev E."/>
            <person name="Babayeva S."/>
            <person name="Izzatullayeva V."/>
            <person name="Mammadov A."/>
            <person name="Mammadov A."/>
            <person name="Sharifova S."/>
            <person name="Ojaghi J."/>
            <person name="Eynullazada K."/>
            <person name="Bayramov B."/>
            <person name="Abdulazimova A."/>
            <person name="Shahmuradov I."/>
        </authorList>
    </citation>
    <scope>NUCLEOTIDE SEQUENCE [LARGE SCALE GENOMIC DNA]</scope>
    <source>
        <strain evidence="3">cv. AG2017</strain>
        <tissue evidence="2">Leaf</tissue>
    </source>
</reference>
<dbReference type="EMBL" id="PGOL01002262">
    <property type="protein sequence ID" value="PKI49209.1"/>
    <property type="molecule type" value="Genomic_DNA"/>
</dbReference>
<organism evidence="2 3">
    <name type="scientific">Punica granatum</name>
    <name type="common">Pomegranate</name>
    <dbReference type="NCBI Taxonomy" id="22663"/>
    <lineage>
        <taxon>Eukaryota</taxon>
        <taxon>Viridiplantae</taxon>
        <taxon>Streptophyta</taxon>
        <taxon>Embryophyta</taxon>
        <taxon>Tracheophyta</taxon>
        <taxon>Spermatophyta</taxon>
        <taxon>Magnoliopsida</taxon>
        <taxon>eudicotyledons</taxon>
        <taxon>Gunneridae</taxon>
        <taxon>Pentapetalae</taxon>
        <taxon>rosids</taxon>
        <taxon>malvids</taxon>
        <taxon>Myrtales</taxon>
        <taxon>Lythraceae</taxon>
        <taxon>Punica</taxon>
    </lineage>
</organism>